<dbReference type="AlphaFoldDB" id="A0A1M5QY45"/>
<dbReference type="Proteomes" id="UP000184212">
    <property type="component" value="Unassembled WGS sequence"/>
</dbReference>
<dbReference type="SUPFAM" id="SSF55811">
    <property type="entry name" value="Nudix"/>
    <property type="match status" value="1"/>
</dbReference>
<dbReference type="OrthoDB" id="9786141at2"/>
<dbReference type="RefSeq" id="WP_073135696.1">
    <property type="nucleotide sequence ID" value="NZ_FQWQ01000002.1"/>
</dbReference>
<dbReference type="PROSITE" id="PS51462">
    <property type="entry name" value="NUDIX"/>
    <property type="match status" value="1"/>
</dbReference>
<accession>A0A1M5QY45</accession>
<keyword evidence="3" id="KW-1185">Reference proteome</keyword>
<dbReference type="SUPFAM" id="SSF46785">
    <property type="entry name" value="Winged helix' DNA-binding domain"/>
    <property type="match status" value="1"/>
</dbReference>
<dbReference type="InterPro" id="IPR036388">
    <property type="entry name" value="WH-like_DNA-bd_sf"/>
</dbReference>
<evidence type="ECO:0000259" key="1">
    <source>
        <dbReference type="PROSITE" id="PS51462"/>
    </source>
</evidence>
<dbReference type="Pfam" id="PF00293">
    <property type="entry name" value="NUDIX"/>
    <property type="match status" value="1"/>
</dbReference>
<dbReference type="EMBL" id="FQWQ01000002">
    <property type="protein sequence ID" value="SHH19064.1"/>
    <property type="molecule type" value="Genomic_DNA"/>
</dbReference>
<dbReference type="PANTHER" id="PTHR43736:SF4">
    <property type="entry name" value="SLR1690 PROTEIN"/>
    <property type="match status" value="1"/>
</dbReference>
<dbReference type="InterPro" id="IPR015797">
    <property type="entry name" value="NUDIX_hydrolase-like_dom_sf"/>
</dbReference>
<dbReference type="InterPro" id="IPR054105">
    <property type="entry name" value="WHD_NrtR"/>
</dbReference>
<dbReference type="Gene3D" id="1.10.10.10">
    <property type="entry name" value="Winged helix-like DNA-binding domain superfamily/Winged helix DNA-binding domain"/>
    <property type="match status" value="1"/>
</dbReference>
<dbReference type="STRING" id="947013.SAMN04488109_3088"/>
<reference evidence="2 3" key="1">
    <citation type="submission" date="2016-11" db="EMBL/GenBank/DDBJ databases">
        <authorList>
            <person name="Jaros S."/>
            <person name="Januszkiewicz K."/>
            <person name="Wedrychowicz H."/>
        </authorList>
    </citation>
    <scope>NUCLEOTIDE SEQUENCE [LARGE SCALE GENOMIC DNA]</scope>
    <source>
        <strain evidence="2 3">DSM 24574</strain>
    </source>
</reference>
<sequence length="249" mass="28913">MDLKEYFSNILREVSIDCVIFGFTQGTLKVLLVRWKSIDKWSLPGGRVYKDEGVEEAADRILLDRTGLEGVFLQQFNTFGKTNRFVHYSKEETLALVEESLGETFEGLDISPRTVSIGYYALVNIDKVVPRPDAISDACSWWDIDKVPKLLFDHNEMIDVATRTIRNEIRHQPIGKLLPDKFTLNEIHKLFQTILNAELDRRNFHKLITGYDFLVKLNEKKTGVKNKSPYLYRFDFKKYEKALREGISI</sequence>
<dbReference type="Gene3D" id="3.90.79.10">
    <property type="entry name" value="Nucleoside Triphosphate Pyrophosphohydrolase"/>
    <property type="match status" value="1"/>
</dbReference>
<dbReference type="Pfam" id="PF21906">
    <property type="entry name" value="WHD_NrtR"/>
    <property type="match status" value="1"/>
</dbReference>
<proteinExistence type="predicted"/>
<dbReference type="CDD" id="cd18873">
    <property type="entry name" value="NUDIX_NadM_like"/>
    <property type="match status" value="1"/>
</dbReference>
<dbReference type="InterPro" id="IPR000086">
    <property type="entry name" value="NUDIX_hydrolase_dom"/>
</dbReference>
<name>A0A1M5QY45_9BACT</name>
<protein>
    <submittedName>
        <fullName evidence="2">ADP-ribose pyrophosphatase YjhB, NUDIX family</fullName>
    </submittedName>
</protein>
<evidence type="ECO:0000313" key="2">
    <source>
        <dbReference type="EMBL" id="SHH19064.1"/>
    </source>
</evidence>
<evidence type="ECO:0000313" key="3">
    <source>
        <dbReference type="Proteomes" id="UP000184212"/>
    </source>
</evidence>
<dbReference type="PANTHER" id="PTHR43736">
    <property type="entry name" value="ADP-RIBOSE PYROPHOSPHATASE"/>
    <property type="match status" value="1"/>
</dbReference>
<dbReference type="InterPro" id="IPR036390">
    <property type="entry name" value="WH_DNA-bd_sf"/>
</dbReference>
<feature type="domain" description="Nudix hydrolase" evidence="1">
    <location>
        <begin position="11"/>
        <end position="166"/>
    </location>
</feature>
<organism evidence="2 3">
    <name type="scientific">Chryseolinea serpens</name>
    <dbReference type="NCBI Taxonomy" id="947013"/>
    <lineage>
        <taxon>Bacteria</taxon>
        <taxon>Pseudomonadati</taxon>
        <taxon>Bacteroidota</taxon>
        <taxon>Cytophagia</taxon>
        <taxon>Cytophagales</taxon>
        <taxon>Fulvivirgaceae</taxon>
        <taxon>Chryseolinea</taxon>
    </lineage>
</organism>
<gene>
    <name evidence="2" type="ORF">SAMN04488109_3088</name>
</gene>